<evidence type="ECO:0000313" key="12">
    <source>
        <dbReference type="EMBL" id="MDI9238386.1"/>
    </source>
</evidence>
<feature type="transmembrane region" description="Helical" evidence="11">
    <location>
        <begin position="48"/>
        <end position="66"/>
    </location>
</feature>
<dbReference type="NCBIfam" id="TIGR00885">
    <property type="entry name" value="fucP"/>
    <property type="match status" value="1"/>
</dbReference>
<dbReference type="InterPro" id="IPR005964">
    <property type="entry name" value="Glc/Gal_transptr_bac"/>
</dbReference>
<evidence type="ECO:0000256" key="5">
    <source>
        <dbReference type="ARBA" id="ARBA00022475"/>
    </source>
</evidence>
<dbReference type="NCBIfam" id="TIGR01272">
    <property type="entry name" value="gluP"/>
    <property type="match status" value="1"/>
</dbReference>
<dbReference type="Pfam" id="PF07690">
    <property type="entry name" value="MFS_1"/>
    <property type="match status" value="1"/>
</dbReference>
<comment type="subcellular location">
    <subcellularLocation>
        <location evidence="2">Cell inner membrane</location>
        <topology evidence="2">Multi-pass membrane protein</topology>
    </subcellularLocation>
</comment>
<evidence type="ECO:0000256" key="8">
    <source>
        <dbReference type="ARBA" id="ARBA00022692"/>
    </source>
</evidence>
<dbReference type="SUPFAM" id="SSF103473">
    <property type="entry name" value="MFS general substrate transporter"/>
    <property type="match status" value="1"/>
</dbReference>
<feature type="transmembrane region" description="Helical" evidence="11">
    <location>
        <begin position="12"/>
        <end position="28"/>
    </location>
</feature>
<feature type="transmembrane region" description="Helical" evidence="11">
    <location>
        <begin position="78"/>
        <end position="96"/>
    </location>
</feature>
<dbReference type="EMBL" id="JASGBI010000001">
    <property type="protein sequence ID" value="MDI9238386.1"/>
    <property type="molecule type" value="Genomic_DNA"/>
</dbReference>
<keyword evidence="7" id="KW-0762">Sugar transport</keyword>
<dbReference type="Proteomes" id="UP001321580">
    <property type="component" value="Unassembled WGS sequence"/>
</dbReference>
<feature type="transmembrane region" description="Helical" evidence="11">
    <location>
        <begin position="195"/>
        <end position="218"/>
    </location>
</feature>
<comment type="caution">
    <text evidence="12">The sequence shown here is derived from an EMBL/GenBank/DDBJ whole genome shotgun (WGS) entry which is preliminary data.</text>
</comment>
<dbReference type="PANTHER" id="PTHR43702">
    <property type="entry name" value="L-FUCOSE-PROTON SYMPORTER"/>
    <property type="match status" value="1"/>
</dbReference>
<evidence type="ECO:0000256" key="9">
    <source>
        <dbReference type="ARBA" id="ARBA00022989"/>
    </source>
</evidence>
<feature type="transmembrane region" description="Helical" evidence="11">
    <location>
        <begin position="239"/>
        <end position="262"/>
    </location>
</feature>
<evidence type="ECO:0000256" key="2">
    <source>
        <dbReference type="ARBA" id="ARBA00004429"/>
    </source>
</evidence>
<feature type="transmembrane region" description="Helical" evidence="11">
    <location>
        <begin position="331"/>
        <end position="354"/>
    </location>
</feature>
<reference evidence="12 13" key="1">
    <citation type="submission" date="2023-05" db="EMBL/GenBank/DDBJ databases">
        <title>Lysobacter sp. strain LF1 Genome sequencing and assembly.</title>
        <authorList>
            <person name="Jung Y."/>
        </authorList>
    </citation>
    <scope>NUCLEOTIDE SEQUENCE [LARGE SCALE GENOMIC DNA]</scope>
    <source>
        <strain evidence="12 13">LF1</strain>
    </source>
</reference>
<feature type="transmembrane region" description="Helical" evidence="11">
    <location>
        <begin position="366"/>
        <end position="385"/>
    </location>
</feature>
<keyword evidence="5" id="KW-1003">Cell membrane</keyword>
<evidence type="ECO:0000256" key="3">
    <source>
        <dbReference type="ARBA" id="ARBA00009120"/>
    </source>
</evidence>
<name>A0ABT6XE15_9GAMM</name>
<dbReference type="InterPro" id="IPR050375">
    <property type="entry name" value="MFS_TsgA-like"/>
</dbReference>
<proteinExistence type="inferred from homology"/>
<dbReference type="RefSeq" id="WP_283211850.1">
    <property type="nucleotide sequence ID" value="NZ_JASGBI010000001.1"/>
</dbReference>
<dbReference type="PANTHER" id="PTHR43702:SF3">
    <property type="entry name" value="PROTEIN TSGA"/>
    <property type="match status" value="1"/>
</dbReference>
<keyword evidence="9 11" id="KW-1133">Transmembrane helix</keyword>
<evidence type="ECO:0000256" key="10">
    <source>
        <dbReference type="ARBA" id="ARBA00023136"/>
    </source>
</evidence>
<dbReference type="InterPro" id="IPR036259">
    <property type="entry name" value="MFS_trans_sf"/>
</dbReference>
<gene>
    <name evidence="12" type="primary">fucP</name>
    <name evidence="12" type="ORF">QLQ15_05600</name>
</gene>
<feature type="transmembrane region" description="Helical" evidence="11">
    <location>
        <begin position="307"/>
        <end position="325"/>
    </location>
</feature>
<evidence type="ECO:0000256" key="7">
    <source>
        <dbReference type="ARBA" id="ARBA00022597"/>
    </source>
</evidence>
<evidence type="ECO:0000256" key="6">
    <source>
        <dbReference type="ARBA" id="ARBA00022519"/>
    </source>
</evidence>
<evidence type="ECO:0000256" key="1">
    <source>
        <dbReference type="ARBA" id="ARBA00003321"/>
    </source>
</evidence>
<sequence>MSRRQLSSTTAIAVLTTIFFTWGALTSLNDVLIPHLKAVFEMNYAQTMLIQFTFFSTYLLMSLPAGKVVAMAGYKRSIVIGLCVAGAGALLFFPAAKIPSYPLFLFALFVLASGITLLQVSANPYIALLGDAQTASSRLTLAQALNSLGHTLGPLVIGPLILSGVVIGAAELALMSDAQLAAYRLTQAESVQMPYLGIAVGLFLLALFVVLFRLPALTEATESADHRHHTFTEVLRHRHLRYGVVAIFVYVGAEVAIGSFLINYISDPRIGALDQATATRYLAWYWGLAMAGRFIGSFLLRRIEPRVLLGLFALAAMALLTTTILTEGQVAVWSVVAIGLFNSIMFPTIFTLGIDGLGLLTSKASSLLVMAIVGGAVVPLLQGLLADRIGVQLAFALPVVCYAFIAWYGFRGARRALAVADAVPVAQS</sequence>
<dbReference type="CDD" id="cd17394">
    <property type="entry name" value="MFS_FucP_like"/>
    <property type="match status" value="1"/>
</dbReference>
<feature type="transmembrane region" description="Helical" evidence="11">
    <location>
        <begin position="102"/>
        <end position="130"/>
    </location>
</feature>
<keyword evidence="13" id="KW-1185">Reference proteome</keyword>
<feature type="transmembrane region" description="Helical" evidence="11">
    <location>
        <begin position="282"/>
        <end position="300"/>
    </location>
</feature>
<feature type="transmembrane region" description="Helical" evidence="11">
    <location>
        <begin position="151"/>
        <end position="175"/>
    </location>
</feature>
<keyword evidence="4" id="KW-0813">Transport</keyword>
<dbReference type="InterPro" id="IPR011701">
    <property type="entry name" value="MFS"/>
</dbReference>
<feature type="transmembrane region" description="Helical" evidence="11">
    <location>
        <begin position="391"/>
        <end position="410"/>
    </location>
</feature>
<dbReference type="Gene3D" id="1.20.1250.20">
    <property type="entry name" value="MFS general substrate transporter like domains"/>
    <property type="match status" value="2"/>
</dbReference>
<keyword evidence="6" id="KW-0997">Cell inner membrane</keyword>
<accession>A0ABT6XE15</accession>
<keyword evidence="10 11" id="KW-0472">Membrane</keyword>
<dbReference type="InterPro" id="IPR005275">
    <property type="entry name" value="Lfuc_symporter_FucP"/>
</dbReference>
<protein>
    <submittedName>
        <fullName evidence="12">L-fucose:H+ symporter permease</fullName>
    </submittedName>
</protein>
<organism evidence="12 13">
    <name type="scientific">Lysobacter stagni</name>
    <dbReference type="NCBI Taxonomy" id="3045172"/>
    <lineage>
        <taxon>Bacteria</taxon>
        <taxon>Pseudomonadati</taxon>
        <taxon>Pseudomonadota</taxon>
        <taxon>Gammaproteobacteria</taxon>
        <taxon>Lysobacterales</taxon>
        <taxon>Lysobacteraceae</taxon>
        <taxon>Lysobacter</taxon>
    </lineage>
</organism>
<evidence type="ECO:0000256" key="4">
    <source>
        <dbReference type="ARBA" id="ARBA00022448"/>
    </source>
</evidence>
<comment type="function">
    <text evidence="1">Intake of glucose and galactose.</text>
</comment>
<comment type="similarity">
    <text evidence="3">Belongs to the major facilitator superfamily. FHS transporter (TC 2.A.1.7) family.</text>
</comment>
<evidence type="ECO:0000313" key="13">
    <source>
        <dbReference type="Proteomes" id="UP001321580"/>
    </source>
</evidence>
<keyword evidence="8 11" id="KW-0812">Transmembrane</keyword>
<evidence type="ECO:0000256" key="11">
    <source>
        <dbReference type="SAM" id="Phobius"/>
    </source>
</evidence>